<feature type="transmembrane region" description="Helical" evidence="7">
    <location>
        <begin position="211"/>
        <end position="231"/>
    </location>
</feature>
<comment type="subcellular location">
    <subcellularLocation>
        <location evidence="1">Membrane</location>
        <topology evidence="1">Multi-pass membrane protein</topology>
    </subcellularLocation>
</comment>
<evidence type="ECO:0000256" key="7">
    <source>
        <dbReference type="SAM" id="Phobius"/>
    </source>
</evidence>
<comment type="caution">
    <text evidence="8">The sequence shown here is derived from an EMBL/GenBank/DDBJ whole genome shotgun (WGS) entry which is preliminary data.</text>
</comment>
<keyword evidence="3 7" id="KW-0812">Transmembrane</keyword>
<evidence type="ECO:0000313" key="9">
    <source>
        <dbReference type="Proteomes" id="UP001301350"/>
    </source>
</evidence>
<feature type="transmembrane region" description="Helical" evidence="7">
    <location>
        <begin position="73"/>
        <end position="95"/>
    </location>
</feature>
<dbReference type="PANTHER" id="PTHR19432:SF26">
    <property type="entry name" value="MAJOR FACILITATOR SUPERFAMILY (MFS) PROFILE DOMAIN-CONTAINING PROTEIN"/>
    <property type="match status" value="1"/>
</dbReference>
<gene>
    <name evidence="8" type="ORF">CDCA_CDCA01G0299</name>
</gene>
<protein>
    <submittedName>
        <fullName evidence="8">Uncharacterized protein</fullName>
    </submittedName>
</protein>
<dbReference type="PANTHER" id="PTHR19432">
    <property type="entry name" value="SUGAR TRANSPORTER"/>
    <property type="match status" value="1"/>
</dbReference>
<dbReference type="SUPFAM" id="SSF103473">
    <property type="entry name" value="MFS general substrate transporter"/>
    <property type="match status" value="1"/>
</dbReference>
<keyword evidence="5 7" id="KW-0472">Membrane</keyword>
<evidence type="ECO:0000313" key="8">
    <source>
        <dbReference type="EMBL" id="KAK4534274.1"/>
    </source>
</evidence>
<proteinExistence type="predicted"/>
<keyword evidence="2" id="KW-0813">Transport</keyword>
<dbReference type="Gene3D" id="1.20.1250.20">
    <property type="entry name" value="MFS general substrate transporter like domains"/>
    <property type="match status" value="1"/>
</dbReference>
<feature type="transmembrane region" description="Helical" evidence="7">
    <location>
        <begin position="147"/>
        <end position="165"/>
    </location>
</feature>
<dbReference type="Proteomes" id="UP001301350">
    <property type="component" value="Unassembled WGS sequence"/>
</dbReference>
<feature type="transmembrane region" description="Helical" evidence="7">
    <location>
        <begin position="437"/>
        <end position="458"/>
    </location>
</feature>
<feature type="transmembrane region" description="Helical" evidence="7">
    <location>
        <begin position="411"/>
        <end position="431"/>
    </location>
</feature>
<evidence type="ECO:0000256" key="5">
    <source>
        <dbReference type="ARBA" id="ARBA00023136"/>
    </source>
</evidence>
<feature type="transmembrane region" description="Helical" evidence="7">
    <location>
        <begin position="348"/>
        <end position="367"/>
    </location>
</feature>
<evidence type="ECO:0000256" key="6">
    <source>
        <dbReference type="SAM" id="MobiDB-lite"/>
    </source>
</evidence>
<organism evidence="8 9">
    <name type="scientific">Cyanidium caldarium</name>
    <name type="common">Red alga</name>
    <dbReference type="NCBI Taxonomy" id="2771"/>
    <lineage>
        <taxon>Eukaryota</taxon>
        <taxon>Rhodophyta</taxon>
        <taxon>Bangiophyceae</taxon>
        <taxon>Cyanidiales</taxon>
        <taxon>Cyanidiaceae</taxon>
        <taxon>Cyanidium</taxon>
    </lineage>
</organism>
<feature type="region of interest" description="Disordered" evidence="6">
    <location>
        <begin position="1"/>
        <end position="34"/>
    </location>
</feature>
<dbReference type="AlphaFoldDB" id="A0AAV9IQ39"/>
<feature type="transmembrane region" description="Helical" evidence="7">
    <location>
        <begin position="186"/>
        <end position="205"/>
    </location>
</feature>
<evidence type="ECO:0000256" key="1">
    <source>
        <dbReference type="ARBA" id="ARBA00004141"/>
    </source>
</evidence>
<feature type="transmembrane region" description="Helical" evidence="7">
    <location>
        <begin position="107"/>
        <end position="127"/>
    </location>
</feature>
<name>A0AAV9IQ39_CYACA</name>
<dbReference type="EMBL" id="JANCYW010000001">
    <property type="protein sequence ID" value="KAK4534274.1"/>
    <property type="molecule type" value="Genomic_DNA"/>
</dbReference>
<dbReference type="GO" id="GO:0008506">
    <property type="term" value="F:sucrose:proton symporter activity"/>
    <property type="evidence" value="ECO:0007669"/>
    <property type="project" value="TreeGrafter"/>
</dbReference>
<feature type="transmembrane region" description="Helical" evidence="7">
    <location>
        <begin position="275"/>
        <end position="296"/>
    </location>
</feature>
<evidence type="ECO:0000256" key="3">
    <source>
        <dbReference type="ARBA" id="ARBA00022692"/>
    </source>
</evidence>
<reference evidence="8 9" key="1">
    <citation type="submission" date="2022-07" db="EMBL/GenBank/DDBJ databases">
        <title>Genome-wide signatures of adaptation to extreme environments.</title>
        <authorList>
            <person name="Cho C.H."/>
            <person name="Yoon H.S."/>
        </authorList>
    </citation>
    <scope>NUCLEOTIDE SEQUENCE [LARGE SCALE GENOMIC DNA]</scope>
    <source>
        <strain evidence="8 9">DBV 063 E5</strain>
    </source>
</reference>
<evidence type="ECO:0000256" key="4">
    <source>
        <dbReference type="ARBA" id="ARBA00022989"/>
    </source>
</evidence>
<feature type="transmembrane region" description="Helical" evidence="7">
    <location>
        <begin position="316"/>
        <end position="336"/>
    </location>
</feature>
<dbReference type="InterPro" id="IPR036259">
    <property type="entry name" value="MFS_trans_sf"/>
</dbReference>
<evidence type="ECO:0000256" key="2">
    <source>
        <dbReference type="ARBA" id="ARBA00022448"/>
    </source>
</evidence>
<keyword evidence="4 7" id="KW-1133">Transmembrane helix</keyword>
<feature type="transmembrane region" description="Helical" evidence="7">
    <location>
        <begin position="373"/>
        <end position="399"/>
    </location>
</feature>
<accession>A0AAV9IQ39</accession>
<keyword evidence="9" id="KW-1185">Reference proteome</keyword>
<dbReference type="GO" id="GO:0016020">
    <property type="term" value="C:membrane"/>
    <property type="evidence" value="ECO:0007669"/>
    <property type="project" value="UniProtKB-SubCell"/>
</dbReference>
<sequence>MLPDPMDVGSSVKSASRETDALLPKPTDTGTRSADASLTTGQLLQLSSAMAAIQFSYATEFAFGTPYFRLRNVSYSVLPLIWLAGPFSGFLVQPLVGHWSDRVGRRWPFIALGALFIIGGMALMASADWAGRTLFGDVCAPGPRCHATVALATVGLWVLNAAINVMQGPARALVGDLAPVSQQTQANSTITLLMGAANLAGNLLVTFSRGGIQQVLVVGMAVVALTAWPTVRAARALGDGRLARRRPSAGDGDEDEEEGAVIAPVLFDLMESIGAMYPIALPYFFSWLAFTPFQFYTTDWFGSDVYRQAGEYEKGVRMGALSFAAFSVVQVLFSIVQPAAARRGVRRLYAASQFSLGAVALLVWWLGRRVSPAMAMTLVASLGINFTVFNAIPFALIATHLPPDTRGATMALLNASCVIAQTLGNALVGVVTAAAGGVVSVGIGCIAVLSTLACLLFIPRMPSM</sequence>